<dbReference type="EMBL" id="CP091507">
    <property type="protein sequence ID" value="UOO80405.1"/>
    <property type="molecule type" value="Genomic_DNA"/>
</dbReference>
<evidence type="ECO:0000313" key="6">
    <source>
        <dbReference type="Proteomes" id="UP000294721"/>
    </source>
</evidence>
<dbReference type="GO" id="GO:0016491">
    <property type="term" value="F:oxidoreductase activity"/>
    <property type="evidence" value="ECO:0007669"/>
    <property type="project" value="UniProtKB-KW"/>
</dbReference>
<dbReference type="PRINTS" id="PR00080">
    <property type="entry name" value="SDRFAMILY"/>
</dbReference>
<keyword evidence="2" id="KW-0560">Oxidoreductase</keyword>
<dbReference type="KEGG" id="usu:LVJ78_05255"/>
<evidence type="ECO:0000313" key="4">
    <source>
        <dbReference type="EMBL" id="TCP10218.1"/>
    </source>
</evidence>
<dbReference type="EMBL" id="SLXE01000002">
    <property type="protein sequence ID" value="TCP10218.1"/>
    <property type="molecule type" value="Genomic_DNA"/>
</dbReference>
<comment type="similarity">
    <text evidence="1 3">Belongs to the short-chain dehydrogenases/reductases (SDR) family.</text>
</comment>
<dbReference type="Proteomes" id="UP000829756">
    <property type="component" value="Chromosome"/>
</dbReference>
<sequence length="282" mass="29815">MSQKYFITGASGGLGIELVKAVLSAGHTVVAAVRRPEALADLAAQSGGRLIAEKLDVTQIGEIAAVAARHQDADVLINNAGGAILGAMEELSEAQIQQQLDLNLVSPIYLTRAFLPAMRARKSGAIVYITSVGGRVSFPGGALYHAAKFGLEGFAETVAQEVAGFGINTLIVEPGSMKTDFITNVNWTEESEAYRDSTVGQVRRYIEQYGEDNIAGDPQKIAAVIYHLTQLPAPPLRTALGVDTFATLEQAYAHNVATLAAQKALAESVAFAGKTGFRPTQE</sequence>
<evidence type="ECO:0000256" key="1">
    <source>
        <dbReference type="ARBA" id="ARBA00006484"/>
    </source>
</evidence>
<dbReference type="PRINTS" id="PR00081">
    <property type="entry name" value="GDHRDH"/>
</dbReference>
<dbReference type="Pfam" id="PF00106">
    <property type="entry name" value="adh_short"/>
    <property type="match status" value="1"/>
</dbReference>
<evidence type="ECO:0000256" key="3">
    <source>
        <dbReference type="RuleBase" id="RU000363"/>
    </source>
</evidence>
<dbReference type="PANTHER" id="PTHR43976">
    <property type="entry name" value="SHORT CHAIN DEHYDROGENASE"/>
    <property type="match status" value="1"/>
</dbReference>
<evidence type="ECO:0000313" key="5">
    <source>
        <dbReference type="EMBL" id="UOO80405.1"/>
    </source>
</evidence>
<keyword evidence="6" id="KW-1185">Reference proteome</keyword>
<accession>A0AAE9GV17</accession>
<dbReference type="Gene3D" id="3.40.50.720">
    <property type="entry name" value="NAD(P)-binding Rossmann-like Domain"/>
    <property type="match status" value="1"/>
</dbReference>
<gene>
    <name evidence="4" type="ORF">EV680_102116</name>
    <name evidence="5" type="ORF">LVJ78_05255</name>
</gene>
<dbReference type="InterPro" id="IPR002347">
    <property type="entry name" value="SDR_fam"/>
</dbReference>
<evidence type="ECO:0000313" key="7">
    <source>
        <dbReference type="Proteomes" id="UP000829756"/>
    </source>
</evidence>
<organism evidence="5 7">
    <name type="scientific">Uruburuella suis</name>
    <dbReference type="NCBI Taxonomy" id="252130"/>
    <lineage>
        <taxon>Bacteria</taxon>
        <taxon>Pseudomonadati</taxon>
        <taxon>Pseudomonadota</taxon>
        <taxon>Betaproteobacteria</taxon>
        <taxon>Neisseriales</taxon>
        <taxon>Neisseriaceae</taxon>
        <taxon>Uruburuella</taxon>
    </lineage>
</organism>
<dbReference type="PANTHER" id="PTHR43976:SF16">
    <property type="entry name" value="SHORT-CHAIN DEHYDROGENASE_REDUCTASE FAMILY PROTEIN"/>
    <property type="match status" value="1"/>
</dbReference>
<dbReference type="InterPro" id="IPR051911">
    <property type="entry name" value="SDR_oxidoreductase"/>
</dbReference>
<protein>
    <submittedName>
        <fullName evidence="4">NADP-dependent 3-hydroxy acid dehydrogenase YdfG</fullName>
    </submittedName>
    <submittedName>
        <fullName evidence="5">SDR family NAD(P)-dependent oxidoreductase</fullName>
    </submittedName>
</protein>
<proteinExistence type="inferred from homology"/>
<evidence type="ECO:0000256" key="2">
    <source>
        <dbReference type="ARBA" id="ARBA00023002"/>
    </source>
</evidence>
<dbReference type="InterPro" id="IPR036291">
    <property type="entry name" value="NAD(P)-bd_dom_sf"/>
</dbReference>
<dbReference type="RefSeq" id="WP_132952482.1">
    <property type="nucleotide sequence ID" value="NZ_CP091507.1"/>
</dbReference>
<dbReference type="Proteomes" id="UP000294721">
    <property type="component" value="Unassembled WGS sequence"/>
</dbReference>
<dbReference type="SUPFAM" id="SSF51735">
    <property type="entry name" value="NAD(P)-binding Rossmann-fold domains"/>
    <property type="match status" value="1"/>
</dbReference>
<dbReference type="CDD" id="cd05374">
    <property type="entry name" value="17beta-HSD-like_SDR_c"/>
    <property type="match status" value="1"/>
</dbReference>
<reference evidence="5" key="2">
    <citation type="submission" date="2021-12" db="EMBL/GenBank/DDBJ databases">
        <authorList>
            <person name="Veyrier F.J."/>
        </authorList>
    </citation>
    <scope>NUCLEOTIDE SEQUENCE</scope>
    <source>
        <strain evidence="5">1258/02</strain>
    </source>
</reference>
<reference evidence="5" key="3">
    <citation type="journal article" date="2022" name="Res Sq">
        <title>Evolution of multicellular longitudinally dividing oral cavity symbionts (Neisseriaceae).</title>
        <authorList>
            <person name="Nyongesa S."/>
            <person name="Weber P."/>
            <person name="Bernet E."/>
            <person name="Pullido F."/>
            <person name="Nieckarz M."/>
            <person name="Delaby M."/>
            <person name="Nieves C."/>
            <person name="Viehboeck T."/>
            <person name="Krause N."/>
            <person name="Rivera-Millot A."/>
            <person name="Nakamura A."/>
            <person name="Vischer N."/>
            <person name="VanNieuwenhze M."/>
            <person name="Brun Y."/>
            <person name="Cava F."/>
            <person name="Bulgheresi S."/>
            <person name="Veyrier F."/>
        </authorList>
    </citation>
    <scope>NUCLEOTIDE SEQUENCE</scope>
    <source>
        <strain evidence="5">1258/02</strain>
    </source>
</reference>
<reference evidence="4 6" key="1">
    <citation type="submission" date="2019-03" db="EMBL/GenBank/DDBJ databases">
        <title>Genomic Encyclopedia of Type Strains, Phase IV (KMG-IV): sequencing the most valuable type-strain genomes for metagenomic binning, comparative biology and taxonomic classification.</title>
        <authorList>
            <person name="Goeker M."/>
        </authorList>
    </citation>
    <scope>NUCLEOTIDE SEQUENCE [LARGE SCALE GENOMIC DNA]</scope>
    <source>
        <strain evidence="4 6">DSM 17474</strain>
    </source>
</reference>
<name>A0AAE9GV17_9NEIS</name>
<dbReference type="AlphaFoldDB" id="A0AAE9GV17"/>